<dbReference type="PANTHER" id="PTHR42648">
    <property type="entry name" value="TRANSPOSASE, PUTATIVE-RELATED"/>
    <property type="match status" value="1"/>
</dbReference>
<dbReference type="Pfam" id="PF13976">
    <property type="entry name" value="gag_pre-integrs"/>
    <property type="match status" value="1"/>
</dbReference>
<dbReference type="InterPro" id="IPR001584">
    <property type="entry name" value="Integrase_cat-core"/>
</dbReference>
<comment type="caution">
    <text evidence="2">The sequence shown here is derived from an EMBL/GenBank/DDBJ whole genome shotgun (WGS) entry which is preliminary data.</text>
</comment>
<evidence type="ECO:0000259" key="1">
    <source>
        <dbReference type="PROSITE" id="PS50994"/>
    </source>
</evidence>
<feature type="domain" description="Integrase catalytic" evidence="1">
    <location>
        <begin position="133"/>
        <end position="225"/>
    </location>
</feature>
<proteinExistence type="predicted"/>
<dbReference type="EMBL" id="CAMAPF010000006">
    <property type="protein sequence ID" value="CAH9054603.1"/>
    <property type="molecule type" value="Genomic_DNA"/>
</dbReference>
<accession>A0AAV0BWW9</accession>
<dbReference type="GO" id="GO:0015074">
    <property type="term" value="P:DNA integration"/>
    <property type="evidence" value="ECO:0007669"/>
    <property type="project" value="InterPro"/>
</dbReference>
<gene>
    <name evidence="2" type="ORF">CEPIT_LOCUS673</name>
</gene>
<dbReference type="PANTHER" id="PTHR42648:SF31">
    <property type="entry name" value="RNA-DIRECTED DNA POLYMERASE"/>
    <property type="match status" value="1"/>
</dbReference>
<evidence type="ECO:0000313" key="2">
    <source>
        <dbReference type="EMBL" id="CAH9054603.1"/>
    </source>
</evidence>
<dbReference type="InterPro" id="IPR025724">
    <property type="entry name" value="GAG-pre-integrase_dom"/>
</dbReference>
<sequence>MLRLQLNLRAKHCSKVKVVAGSPLPCQVSRRNSGAPWFPCLVTHFLLMIAWPDRPSRRLIGTGERRNGLYYLREEPMAQVLAVNESKNVEAELWHQRLGHASSQVVEKVAPVSSLKNFGNFPCDICFRAKQTRDPFPTSLNNTRDIFEMVHCDLWGPYKTPSSCGARHFLTIVDDYSRAVWVYLLIDKKEVLKMFLSFVAMVDRQFSKKIMRVRSDNGTEFNCLK</sequence>
<dbReference type="Proteomes" id="UP001152523">
    <property type="component" value="Unassembled WGS sequence"/>
</dbReference>
<dbReference type="SUPFAM" id="SSF53098">
    <property type="entry name" value="Ribonuclease H-like"/>
    <property type="match status" value="1"/>
</dbReference>
<reference evidence="2" key="1">
    <citation type="submission" date="2022-07" db="EMBL/GenBank/DDBJ databases">
        <authorList>
            <person name="Macas J."/>
            <person name="Novak P."/>
            <person name="Neumann P."/>
        </authorList>
    </citation>
    <scope>NUCLEOTIDE SEQUENCE</scope>
</reference>
<dbReference type="InterPro" id="IPR039537">
    <property type="entry name" value="Retrotran_Ty1/copia-like"/>
</dbReference>
<feature type="non-terminal residue" evidence="2">
    <location>
        <position position="225"/>
    </location>
</feature>
<protein>
    <recommendedName>
        <fullName evidence="1">Integrase catalytic domain-containing protein</fullName>
    </recommendedName>
</protein>
<dbReference type="InterPro" id="IPR012337">
    <property type="entry name" value="RNaseH-like_sf"/>
</dbReference>
<dbReference type="GO" id="GO:0003676">
    <property type="term" value="F:nucleic acid binding"/>
    <property type="evidence" value="ECO:0007669"/>
    <property type="project" value="InterPro"/>
</dbReference>
<organism evidence="2 3">
    <name type="scientific">Cuscuta epithymum</name>
    <dbReference type="NCBI Taxonomy" id="186058"/>
    <lineage>
        <taxon>Eukaryota</taxon>
        <taxon>Viridiplantae</taxon>
        <taxon>Streptophyta</taxon>
        <taxon>Embryophyta</taxon>
        <taxon>Tracheophyta</taxon>
        <taxon>Spermatophyta</taxon>
        <taxon>Magnoliopsida</taxon>
        <taxon>eudicotyledons</taxon>
        <taxon>Gunneridae</taxon>
        <taxon>Pentapetalae</taxon>
        <taxon>asterids</taxon>
        <taxon>lamiids</taxon>
        <taxon>Solanales</taxon>
        <taxon>Convolvulaceae</taxon>
        <taxon>Cuscuteae</taxon>
        <taxon>Cuscuta</taxon>
        <taxon>Cuscuta subgen. Cuscuta</taxon>
    </lineage>
</organism>
<name>A0AAV0BWW9_9ASTE</name>
<dbReference type="InterPro" id="IPR036397">
    <property type="entry name" value="RNaseH_sf"/>
</dbReference>
<dbReference type="AlphaFoldDB" id="A0AAV0BWW9"/>
<keyword evidence="3" id="KW-1185">Reference proteome</keyword>
<evidence type="ECO:0000313" key="3">
    <source>
        <dbReference type="Proteomes" id="UP001152523"/>
    </source>
</evidence>
<dbReference type="PROSITE" id="PS50994">
    <property type="entry name" value="INTEGRASE"/>
    <property type="match status" value="1"/>
</dbReference>
<dbReference type="Gene3D" id="3.30.420.10">
    <property type="entry name" value="Ribonuclease H-like superfamily/Ribonuclease H"/>
    <property type="match status" value="1"/>
</dbReference>